<feature type="region of interest" description="Disordered" evidence="1">
    <location>
        <begin position="343"/>
        <end position="363"/>
    </location>
</feature>
<evidence type="ECO:0000313" key="3">
    <source>
        <dbReference type="EMBL" id="CAD8702408.1"/>
    </source>
</evidence>
<dbReference type="PROSITE" id="PS51186">
    <property type="entry name" value="GNAT"/>
    <property type="match status" value="1"/>
</dbReference>
<proteinExistence type="predicted"/>
<dbReference type="InterPro" id="IPR016181">
    <property type="entry name" value="Acyl_CoA_acyltransferase"/>
</dbReference>
<feature type="compositionally biased region" description="Low complexity" evidence="1">
    <location>
        <begin position="67"/>
        <end position="86"/>
    </location>
</feature>
<dbReference type="InterPro" id="IPR000182">
    <property type="entry name" value="GNAT_dom"/>
</dbReference>
<feature type="compositionally biased region" description="Basic residues" evidence="1">
    <location>
        <begin position="28"/>
        <end position="44"/>
    </location>
</feature>
<protein>
    <recommendedName>
        <fullName evidence="2">N-acetyltransferase domain-containing protein</fullName>
    </recommendedName>
</protein>
<organism evidence="3">
    <name type="scientific">Mantoniella antarctica</name>
    <dbReference type="NCBI Taxonomy" id="81844"/>
    <lineage>
        <taxon>Eukaryota</taxon>
        <taxon>Viridiplantae</taxon>
        <taxon>Chlorophyta</taxon>
        <taxon>Mamiellophyceae</taxon>
        <taxon>Mamiellales</taxon>
        <taxon>Mamiellaceae</taxon>
        <taxon>Mantoniella</taxon>
    </lineage>
</organism>
<evidence type="ECO:0000259" key="2">
    <source>
        <dbReference type="PROSITE" id="PS51186"/>
    </source>
</evidence>
<dbReference type="EMBL" id="HBFC01008858">
    <property type="protein sequence ID" value="CAD8702408.1"/>
    <property type="molecule type" value="Transcribed_RNA"/>
</dbReference>
<dbReference type="Pfam" id="PF00583">
    <property type="entry name" value="Acetyltransf_1"/>
    <property type="match status" value="1"/>
</dbReference>
<gene>
    <name evidence="3" type="ORF">MANT1106_LOCUS5090</name>
</gene>
<sequence length="462" mass="48129">MVSAVRVAPTPQPGPVPGRTQSPAAPRTRGRTGWRARSHHRHHRQCTDQIASPSARSAALRRRATDAPASTPKPSFSASASAPAPADGDAKQQLPPPQQPSPPLPAVFLDNVTDQVDVLRACAALRVQCFYCYDPERHGDGSPLGSEAAKRARRRWLDTHVCAEEARMHKMEPLGMRVASFAATCRAPLGDHDDGGDGDGGDSGEGGEDGEDEGIGGGVSAQHAAPPERALSTPPHCALPSRCIIRTVASSPSSSSLDALEEVVGTLDFHVGARLPGEMLEGSRPSSSLPRDASAGKDGAVDVSVATVAMFAAVAEPGGAVEAALGAARGLDGIGVEPEKRATWGEVDGSGGEGGDDEGEGYAGGGAIGGRRAYIFNVCVAHHRRRQGVAARLLRLAHFAAAGGGVDFMYVHVEKTNAAAQELYAAEGYVRESEESDWLASKLGRGARRLLVLDLRGLKSRV</sequence>
<feature type="compositionally biased region" description="Pro residues" evidence="1">
    <location>
        <begin position="94"/>
        <end position="105"/>
    </location>
</feature>
<accession>A0A7S0SCW3</accession>
<dbReference type="AlphaFoldDB" id="A0A7S0SCW3"/>
<dbReference type="CDD" id="cd04301">
    <property type="entry name" value="NAT_SF"/>
    <property type="match status" value="1"/>
</dbReference>
<evidence type="ECO:0000256" key="1">
    <source>
        <dbReference type="SAM" id="MobiDB-lite"/>
    </source>
</evidence>
<dbReference type="SUPFAM" id="SSF55729">
    <property type="entry name" value="Acyl-CoA N-acyltransferases (Nat)"/>
    <property type="match status" value="1"/>
</dbReference>
<feature type="region of interest" description="Disordered" evidence="1">
    <location>
        <begin position="1"/>
        <end position="107"/>
    </location>
</feature>
<name>A0A7S0SCW3_9CHLO</name>
<feature type="region of interest" description="Disordered" evidence="1">
    <location>
        <begin position="278"/>
        <end position="297"/>
    </location>
</feature>
<feature type="region of interest" description="Disordered" evidence="1">
    <location>
        <begin position="189"/>
        <end position="235"/>
    </location>
</feature>
<feature type="compositionally biased region" description="Acidic residues" evidence="1">
    <location>
        <begin position="196"/>
        <end position="214"/>
    </location>
</feature>
<feature type="domain" description="N-acetyltransferase" evidence="2">
    <location>
        <begin position="301"/>
        <end position="456"/>
    </location>
</feature>
<dbReference type="Gene3D" id="3.40.630.30">
    <property type="match status" value="1"/>
</dbReference>
<dbReference type="PANTHER" id="PTHR47876:SF2">
    <property type="entry name" value="GCN5-RELATED N-ACETYLTRANSFERASE 7, CHLOROPLASTIC"/>
    <property type="match status" value="1"/>
</dbReference>
<dbReference type="PANTHER" id="PTHR47876">
    <property type="entry name" value="OS08G0260000 PROTEIN"/>
    <property type="match status" value="1"/>
</dbReference>
<dbReference type="GO" id="GO:0016747">
    <property type="term" value="F:acyltransferase activity, transferring groups other than amino-acyl groups"/>
    <property type="evidence" value="ECO:0007669"/>
    <property type="project" value="InterPro"/>
</dbReference>
<reference evidence="3" key="1">
    <citation type="submission" date="2021-01" db="EMBL/GenBank/DDBJ databases">
        <authorList>
            <person name="Corre E."/>
            <person name="Pelletier E."/>
            <person name="Niang G."/>
            <person name="Scheremetjew M."/>
            <person name="Finn R."/>
            <person name="Kale V."/>
            <person name="Holt S."/>
            <person name="Cochrane G."/>
            <person name="Meng A."/>
            <person name="Brown T."/>
            <person name="Cohen L."/>
        </authorList>
    </citation>
    <scope>NUCLEOTIDE SEQUENCE</scope>
    <source>
        <strain evidence="3">SL-175</strain>
    </source>
</reference>